<accession>A0ABX3RTG1</accession>
<gene>
    <name evidence="1" type="ORF">BST15_11295</name>
</gene>
<protein>
    <submittedName>
        <fullName evidence="1">Uncharacterized protein</fullName>
    </submittedName>
</protein>
<evidence type="ECO:0000313" key="1">
    <source>
        <dbReference type="EMBL" id="OQZ97124.1"/>
    </source>
</evidence>
<dbReference type="EMBL" id="MVHH01000019">
    <property type="protein sequence ID" value="OQZ97124.1"/>
    <property type="molecule type" value="Genomic_DNA"/>
</dbReference>
<keyword evidence="2" id="KW-1185">Reference proteome</keyword>
<comment type="caution">
    <text evidence="1">The sequence shown here is derived from an EMBL/GenBank/DDBJ whole genome shotgun (WGS) entry which is preliminary data.</text>
</comment>
<name>A0ABX3RTG1_9MYCO</name>
<sequence length="80" mass="8403">MARALPAWPTSPVVSVAWAEMPACSATVAWAATALPVPTVALAVWVAGCSVMAAQVVQAALRWMRCWPEAMAVLVEMPPV</sequence>
<organism evidence="1 2">
    <name type="scientific">Mycolicibacter arupensis</name>
    <dbReference type="NCBI Taxonomy" id="342002"/>
    <lineage>
        <taxon>Bacteria</taxon>
        <taxon>Bacillati</taxon>
        <taxon>Actinomycetota</taxon>
        <taxon>Actinomycetes</taxon>
        <taxon>Mycobacteriales</taxon>
        <taxon>Mycobacteriaceae</taxon>
        <taxon>Mycolicibacter</taxon>
    </lineage>
</organism>
<reference evidence="1 2" key="1">
    <citation type="submission" date="2016-12" db="EMBL/GenBank/DDBJ databases">
        <title>The new phylogeny of genus Mycobacterium.</title>
        <authorList>
            <person name="Tortoli E."/>
            <person name="Trovato A."/>
            <person name="Cirillo D.M."/>
        </authorList>
    </citation>
    <scope>NUCLEOTIDE SEQUENCE [LARGE SCALE GENOMIC DNA]</scope>
    <source>
        <strain evidence="1 2">DSM 44942</strain>
    </source>
</reference>
<dbReference type="Proteomes" id="UP000192327">
    <property type="component" value="Unassembled WGS sequence"/>
</dbReference>
<evidence type="ECO:0000313" key="2">
    <source>
        <dbReference type="Proteomes" id="UP000192327"/>
    </source>
</evidence>
<proteinExistence type="predicted"/>